<keyword evidence="2" id="KW-0808">Transferase</keyword>
<dbReference type="SUPFAM" id="SSF56112">
    <property type="entry name" value="Protein kinase-like (PK-like)"/>
    <property type="match status" value="1"/>
</dbReference>
<protein>
    <submittedName>
        <fullName evidence="2">Serine/threonine protein kinase</fullName>
    </submittedName>
</protein>
<keyword evidence="3" id="KW-1185">Reference proteome</keyword>
<name>A0A8J7L5M6_9CYAN</name>
<organism evidence="2 3">
    <name type="scientific">Atlanticothrix silvestris CENA357</name>
    <dbReference type="NCBI Taxonomy" id="1725252"/>
    <lineage>
        <taxon>Bacteria</taxon>
        <taxon>Bacillati</taxon>
        <taxon>Cyanobacteriota</taxon>
        <taxon>Cyanophyceae</taxon>
        <taxon>Nostocales</taxon>
        <taxon>Nodulariaceae</taxon>
        <taxon>Atlanticothrix</taxon>
        <taxon>Atlanticothrix silvestris</taxon>
    </lineage>
</organism>
<keyword evidence="1" id="KW-1133">Transmembrane helix</keyword>
<dbReference type="Gene3D" id="3.30.200.20">
    <property type="entry name" value="Phosphorylase Kinase, domain 1"/>
    <property type="match status" value="1"/>
</dbReference>
<keyword evidence="2" id="KW-0418">Kinase</keyword>
<dbReference type="RefSeq" id="WP_214439526.1">
    <property type="nucleotide sequence ID" value="NZ_JAECZB010000027.1"/>
</dbReference>
<keyword evidence="1" id="KW-0472">Membrane</keyword>
<evidence type="ECO:0000256" key="1">
    <source>
        <dbReference type="SAM" id="Phobius"/>
    </source>
</evidence>
<proteinExistence type="predicted"/>
<dbReference type="AlphaFoldDB" id="A0A8J7L5M6"/>
<gene>
    <name evidence="2" type="ORF">I8751_12815</name>
</gene>
<evidence type="ECO:0000313" key="3">
    <source>
        <dbReference type="Proteomes" id="UP000599391"/>
    </source>
</evidence>
<evidence type="ECO:0000313" key="2">
    <source>
        <dbReference type="EMBL" id="MBH8553237.1"/>
    </source>
</evidence>
<feature type="transmembrane region" description="Helical" evidence="1">
    <location>
        <begin position="182"/>
        <end position="203"/>
    </location>
</feature>
<dbReference type="InterPro" id="IPR011009">
    <property type="entry name" value="Kinase-like_dom_sf"/>
</dbReference>
<comment type="caution">
    <text evidence="2">The sequence shown here is derived from an EMBL/GenBank/DDBJ whole genome shotgun (WGS) entry which is preliminary data.</text>
</comment>
<accession>A0A8J7L5M6</accession>
<keyword evidence="2" id="KW-0723">Serine/threonine-protein kinase</keyword>
<dbReference type="EMBL" id="JAECZB010000027">
    <property type="protein sequence ID" value="MBH8553237.1"/>
    <property type="molecule type" value="Genomic_DNA"/>
</dbReference>
<reference evidence="2 3" key="1">
    <citation type="journal article" date="2021" name="Int. J. Syst. Evol. Microbiol.">
        <title>Amazonocrinis nigriterrae gen. nov., sp. nov., Atlanticothrix silvestris gen. nov., sp. nov. and Dendronalium phyllosphericum gen. nov., sp. nov., nostocacean cyanobacteria from Brazilian environments.</title>
        <authorList>
            <person name="Alvarenga D.O."/>
            <person name="Andreote A.P.D."/>
            <person name="Branco L.H.Z."/>
            <person name="Delbaje E."/>
            <person name="Cruz R.B."/>
            <person name="Varani A.M."/>
            <person name="Fiore M.F."/>
        </authorList>
    </citation>
    <scope>NUCLEOTIDE SEQUENCE [LARGE SCALE GENOMIC DNA]</scope>
    <source>
        <strain evidence="2 3">CENA357</strain>
    </source>
</reference>
<sequence length="409" mass="46818">MSLCINPACPQPYYPDNHKDRFCKSCGSQMELLSRYRVIRLLSEKTGFGKVYEIYEQNIPKILKVLHEDLSNNAKAVELFQQEASVLKQMQHPGIPKIDSYFQYQTRNGLVLHCIAMEKVDGFDSEQWLQKQHNHFTAQKSEQQQSRIKAARVSQTKQIPQVKFHTSLPPLAKQSKKVPLQALFAAMLVSLAFLNAIALVTGYPKFVALPNHGQFPQRKGKIDYFPYEEGRDSQGRIAKFNIAVLSVEYKWLLGSNFQIKYNDQVISLEVLKLNLEQEGIQKIMKNPSEIISVGTASCEGNVEVEQRRALERSKQIQILAKKLFNNTPSVKGYRLLNLGRFQRSNCQTNRETTAYQRSVILIGVKKQSANVILDEALRDRLEKKPFADFKLEDYSLGSVDKFRTIISNL</sequence>
<dbReference type="GO" id="GO:0004674">
    <property type="term" value="F:protein serine/threonine kinase activity"/>
    <property type="evidence" value="ECO:0007669"/>
    <property type="project" value="UniProtKB-KW"/>
</dbReference>
<dbReference type="NCBIfam" id="NF045510">
    <property type="entry name" value="4Cys_prefix_kin"/>
    <property type="match status" value="1"/>
</dbReference>
<keyword evidence="1" id="KW-0812">Transmembrane</keyword>
<dbReference type="Proteomes" id="UP000599391">
    <property type="component" value="Unassembled WGS sequence"/>
</dbReference>